<dbReference type="Proteomes" id="UP000314294">
    <property type="component" value="Unassembled WGS sequence"/>
</dbReference>
<comment type="caution">
    <text evidence="2">The sequence shown here is derived from an EMBL/GenBank/DDBJ whole genome shotgun (WGS) entry which is preliminary data.</text>
</comment>
<organism evidence="2 3">
    <name type="scientific">Liparis tanakae</name>
    <name type="common">Tanaka's snailfish</name>
    <dbReference type="NCBI Taxonomy" id="230148"/>
    <lineage>
        <taxon>Eukaryota</taxon>
        <taxon>Metazoa</taxon>
        <taxon>Chordata</taxon>
        <taxon>Craniata</taxon>
        <taxon>Vertebrata</taxon>
        <taxon>Euteleostomi</taxon>
        <taxon>Actinopterygii</taxon>
        <taxon>Neopterygii</taxon>
        <taxon>Teleostei</taxon>
        <taxon>Neoteleostei</taxon>
        <taxon>Acanthomorphata</taxon>
        <taxon>Eupercaria</taxon>
        <taxon>Perciformes</taxon>
        <taxon>Cottioidei</taxon>
        <taxon>Cottales</taxon>
        <taxon>Liparidae</taxon>
        <taxon>Liparis</taxon>
    </lineage>
</organism>
<gene>
    <name evidence="2" type="ORF">EYF80_057311</name>
</gene>
<evidence type="ECO:0000313" key="2">
    <source>
        <dbReference type="EMBL" id="TNN32531.1"/>
    </source>
</evidence>
<feature type="compositionally biased region" description="Basic and acidic residues" evidence="1">
    <location>
        <begin position="31"/>
        <end position="45"/>
    </location>
</feature>
<feature type="region of interest" description="Disordered" evidence="1">
    <location>
        <begin position="31"/>
        <end position="57"/>
    </location>
</feature>
<reference evidence="2 3" key="1">
    <citation type="submission" date="2019-03" db="EMBL/GenBank/DDBJ databases">
        <title>First draft genome of Liparis tanakae, snailfish: a comprehensive survey of snailfish specific genes.</title>
        <authorList>
            <person name="Kim W."/>
            <person name="Song I."/>
            <person name="Jeong J.-H."/>
            <person name="Kim D."/>
            <person name="Kim S."/>
            <person name="Ryu S."/>
            <person name="Song J.Y."/>
            <person name="Lee S.K."/>
        </authorList>
    </citation>
    <scope>NUCLEOTIDE SEQUENCE [LARGE SCALE GENOMIC DNA]</scope>
    <source>
        <tissue evidence="2">Muscle</tissue>
    </source>
</reference>
<proteinExistence type="predicted"/>
<dbReference type="AlphaFoldDB" id="A0A4Z2EVG1"/>
<evidence type="ECO:0000313" key="3">
    <source>
        <dbReference type="Proteomes" id="UP000314294"/>
    </source>
</evidence>
<protein>
    <submittedName>
        <fullName evidence="2">Uncharacterized protein</fullName>
    </submittedName>
</protein>
<name>A0A4Z2EVG1_9TELE</name>
<evidence type="ECO:0000256" key="1">
    <source>
        <dbReference type="SAM" id="MobiDB-lite"/>
    </source>
</evidence>
<dbReference type="EMBL" id="SRLO01002638">
    <property type="protein sequence ID" value="TNN32531.1"/>
    <property type="molecule type" value="Genomic_DNA"/>
</dbReference>
<sequence>MFIFLHLQLDNCLRAADPRFDLPRLGERRCRLSREGREPHRRDPPPEGVSITEEQEEEALCGAAAPSVFMSRARGSEHGNRDGSGGFTAGLLVSGPALQDISSRCSASGSLWRSLRQSDSR</sequence>
<keyword evidence="3" id="KW-1185">Reference proteome</keyword>
<accession>A0A4Z2EVG1</accession>